<feature type="region of interest" description="Disordered" evidence="1">
    <location>
        <begin position="120"/>
        <end position="258"/>
    </location>
</feature>
<feature type="compositionally biased region" description="Low complexity" evidence="1">
    <location>
        <begin position="1"/>
        <end position="20"/>
    </location>
</feature>
<comment type="caution">
    <text evidence="3">The sequence shown here is derived from an EMBL/GenBank/DDBJ whole genome shotgun (WGS) entry which is preliminary data.</text>
</comment>
<feature type="compositionally biased region" description="Low complexity" evidence="1">
    <location>
        <begin position="140"/>
        <end position="168"/>
    </location>
</feature>
<feature type="transmembrane region" description="Helical" evidence="2">
    <location>
        <begin position="53"/>
        <end position="73"/>
    </location>
</feature>
<feature type="compositionally biased region" description="Low complexity" evidence="1">
    <location>
        <begin position="241"/>
        <end position="255"/>
    </location>
</feature>
<keyword evidence="4" id="KW-1185">Reference proteome</keyword>
<accession>A0A9P4P3U0</accession>
<dbReference type="Proteomes" id="UP000800235">
    <property type="component" value="Unassembled WGS sequence"/>
</dbReference>
<dbReference type="InterPro" id="IPR012578">
    <property type="entry name" value="Nucl_pore_cmplx"/>
</dbReference>
<feature type="compositionally biased region" description="Low complexity" evidence="1">
    <location>
        <begin position="190"/>
        <end position="202"/>
    </location>
</feature>
<keyword evidence="2" id="KW-0812">Transmembrane</keyword>
<evidence type="ECO:0008006" key="5">
    <source>
        <dbReference type="Google" id="ProtNLM"/>
    </source>
</evidence>
<dbReference type="PANTHER" id="PTHR28003:SF1">
    <property type="entry name" value="NUCLEOPORIN POM34"/>
    <property type="match status" value="1"/>
</dbReference>
<dbReference type="GO" id="GO:0005640">
    <property type="term" value="C:nuclear outer membrane"/>
    <property type="evidence" value="ECO:0007669"/>
    <property type="project" value="TreeGrafter"/>
</dbReference>
<sequence>MATAITTTSPSTPAAQTTIPPAAPTPPTGTWRHPRAAEIARRQQAATFNSQKLWHAIYNAIFLCTTFVVPGLIPKTLTPTLPALVAGYPTLAIRIYLLITIILSIAPLWKPKDDMSDIPLTPSQRKLLGLGPSSAPPTPGSAFITPPRYSRSTSRGSSGSRAANYGGSPLDRSTNGSPLGGSPLAGRGSGSPYGLSGLGTSPASGSPLVRKAVAGRRWSAGGSGLRESLRGSEVDFGESKTGSPGSSSPTAAGTGQRNASVALNSKWLYQRGKGSPGGRALYS</sequence>
<evidence type="ECO:0000313" key="4">
    <source>
        <dbReference type="Proteomes" id="UP000800235"/>
    </source>
</evidence>
<dbReference type="OrthoDB" id="429932at2759"/>
<organism evidence="3 4">
    <name type="scientific">Tothia fuscella</name>
    <dbReference type="NCBI Taxonomy" id="1048955"/>
    <lineage>
        <taxon>Eukaryota</taxon>
        <taxon>Fungi</taxon>
        <taxon>Dikarya</taxon>
        <taxon>Ascomycota</taxon>
        <taxon>Pezizomycotina</taxon>
        <taxon>Dothideomycetes</taxon>
        <taxon>Pleosporomycetidae</taxon>
        <taxon>Venturiales</taxon>
        <taxon>Cylindrosympodiaceae</taxon>
        <taxon>Tothia</taxon>
    </lineage>
</organism>
<dbReference type="Pfam" id="PF08058">
    <property type="entry name" value="NPCC"/>
    <property type="match status" value="1"/>
</dbReference>
<gene>
    <name evidence="3" type="ORF">EJ08DRAFT_7134</name>
</gene>
<feature type="transmembrane region" description="Helical" evidence="2">
    <location>
        <begin position="85"/>
        <end position="109"/>
    </location>
</feature>
<keyword evidence="2" id="KW-1133">Transmembrane helix</keyword>
<dbReference type="GO" id="GO:0006606">
    <property type="term" value="P:protein import into nucleus"/>
    <property type="evidence" value="ECO:0007669"/>
    <property type="project" value="TreeGrafter"/>
</dbReference>
<dbReference type="GO" id="GO:0070762">
    <property type="term" value="C:nuclear pore transmembrane ring"/>
    <property type="evidence" value="ECO:0007669"/>
    <property type="project" value="TreeGrafter"/>
</dbReference>
<dbReference type="PANTHER" id="PTHR28003">
    <property type="entry name" value="NUCLEOPORIN POM34"/>
    <property type="match status" value="1"/>
</dbReference>
<dbReference type="GO" id="GO:0030474">
    <property type="term" value="P:spindle pole body duplication"/>
    <property type="evidence" value="ECO:0007669"/>
    <property type="project" value="TreeGrafter"/>
</dbReference>
<dbReference type="EMBL" id="MU007009">
    <property type="protein sequence ID" value="KAF2436921.1"/>
    <property type="molecule type" value="Genomic_DNA"/>
</dbReference>
<proteinExistence type="predicted"/>
<evidence type="ECO:0000256" key="1">
    <source>
        <dbReference type="SAM" id="MobiDB-lite"/>
    </source>
</evidence>
<keyword evidence="2" id="KW-0472">Membrane</keyword>
<dbReference type="AlphaFoldDB" id="A0A9P4P3U0"/>
<evidence type="ECO:0000313" key="3">
    <source>
        <dbReference type="EMBL" id="KAF2436921.1"/>
    </source>
</evidence>
<reference evidence="3" key="1">
    <citation type="journal article" date="2020" name="Stud. Mycol.">
        <title>101 Dothideomycetes genomes: a test case for predicting lifestyles and emergence of pathogens.</title>
        <authorList>
            <person name="Haridas S."/>
            <person name="Albert R."/>
            <person name="Binder M."/>
            <person name="Bloem J."/>
            <person name="Labutti K."/>
            <person name="Salamov A."/>
            <person name="Andreopoulos B."/>
            <person name="Baker S."/>
            <person name="Barry K."/>
            <person name="Bills G."/>
            <person name="Bluhm B."/>
            <person name="Cannon C."/>
            <person name="Castanera R."/>
            <person name="Culley D."/>
            <person name="Daum C."/>
            <person name="Ezra D."/>
            <person name="Gonzalez J."/>
            <person name="Henrissat B."/>
            <person name="Kuo A."/>
            <person name="Liang C."/>
            <person name="Lipzen A."/>
            <person name="Lutzoni F."/>
            <person name="Magnuson J."/>
            <person name="Mondo S."/>
            <person name="Nolan M."/>
            <person name="Ohm R."/>
            <person name="Pangilinan J."/>
            <person name="Park H.-J."/>
            <person name="Ramirez L."/>
            <person name="Alfaro M."/>
            <person name="Sun H."/>
            <person name="Tritt A."/>
            <person name="Yoshinaga Y."/>
            <person name="Zwiers L.-H."/>
            <person name="Turgeon B."/>
            <person name="Goodwin S."/>
            <person name="Spatafora J."/>
            <person name="Crous P."/>
            <person name="Grigoriev I."/>
        </authorList>
    </citation>
    <scope>NUCLEOTIDE SEQUENCE</scope>
    <source>
        <strain evidence="3">CBS 130266</strain>
    </source>
</reference>
<evidence type="ECO:0000256" key="2">
    <source>
        <dbReference type="SAM" id="Phobius"/>
    </source>
</evidence>
<feature type="region of interest" description="Disordered" evidence="1">
    <location>
        <begin position="1"/>
        <end position="32"/>
    </location>
</feature>
<protein>
    <recommendedName>
        <fullName evidence="5">Nuclear pore complex component</fullName>
    </recommendedName>
</protein>
<name>A0A9P4P3U0_9PEZI</name>